<dbReference type="Proteomes" id="UP000011945">
    <property type="component" value="Unassembled WGS sequence"/>
</dbReference>
<evidence type="ECO:0000313" key="1">
    <source>
        <dbReference type="EMBL" id="EMH67296.1"/>
    </source>
</evidence>
<dbReference type="RefSeq" id="WP_001067654.1">
    <property type="nucleotide sequence ID" value="NZ_KB642500.1"/>
</dbReference>
<proteinExistence type="predicted"/>
<dbReference type="EMBL" id="APEZ01000022">
    <property type="protein sequence ID" value="EMH67296.1"/>
    <property type="molecule type" value="Genomic_DNA"/>
</dbReference>
<reference evidence="1 2" key="1">
    <citation type="submission" date="2012-12" db="EMBL/GenBank/DDBJ databases">
        <authorList>
            <person name="Weinstock G."/>
            <person name="Sodergren E."/>
            <person name="Lobos E.A."/>
            <person name="Fulton L."/>
            <person name="Fulton R."/>
            <person name="Courtney L."/>
            <person name="Fronick C."/>
            <person name="O'Laughlin M."/>
            <person name="Godfrey J."/>
            <person name="Wilson R.M."/>
            <person name="Miner T."/>
            <person name="Farmer C."/>
            <person name="Delehaunty K."/>
            <person name="Cordes M."/>
            <person name="Minx P."/>
            <person name="Tomlinson C."/>
            <person name="Chen J."/>
            <person name="Wollam A."/>
            <person name="Pepin K.H."/>
            <person name="Bhonagiri V."/>
            <person name="Zhang X."/>
            <person name="Suruliraj S."/>
            <person name="Antonio M."/>
            <person name="Secka O."/>
            <person name="Thomas J."/>
            <person name="Warren W."/>
            <person name="Mitreva M."/>
            <person name="Mardis E.R."/>
            <person name="Wilson R.K."/>
        </authorList>
    </citation>
    <scope>NUCLEOTIDE SEQUENCE [LARGE SCALE GENOMIC DNA]</scope>
    <source>
        <strain evidence="1 2">HP260AFii</strain>
    </source>
</reference>
<organism evidence="1 2">
    <name type="scientific">Helicobacter pylori HP260AFii</name>
    <dbReference type="NCBI Taxonomy" id="1159077"/>
    <lineage>
        <taxon>Bacteria</taxon>
        <taxon>Pseudomonadati</taxon>
        <taxon>Campylobacterota</taxon>
        <taxon>Epsilonproteobacteria</taxon>
        <taxon>Campylobacterales</taxon>
        <taxon>Helicobacteraceae</taxon>
        <taxon>Helicobacter</taxon>
    </lineage>
</organism>
<comment type="caution">
    <text evidence="1">The sequence shown here is derived from an EMBL/GenBank/DDBJ whole genome shotgun (WGS) entry which is preliminary data.</text>
</comment>
<protein>
    <submittedName>
        <fullName evidence="1">Uncharacterized protein</fullName>
    </submittedName>
</protein>
<gene>
    <name evidence="1" type="ORF">HMPREF1449_00650</name>
</gene>
<accession>A0ABC9SA23</accession>
<evidence type="ECO:0000313" key="2">
    <source>
        <dbReference type="Proteomes" id="UP000011945"/>
    </source>
</evidence>
<sequence>MNPEKATHCKEIRKILKEALHGNKDLNLYLESGGKHAKLTDGAYSLTIPSSPSDRKSVKNFEKELTEFVKKLRENRITHEAHELGILYRLGCV</sequence>
<dbReference type="AlphaFoldDB" id="A0ABC9SA23"/>
<name>A0ABC9SA23_HELPX</name>